<feature type="compositionally biased region" description="Basic residues" evidence="2">
    <location>
        <begin position="109"/>
        <end position="121"/>
    </location>
</feature>
<protein>
    <recommendedName>
        <fullName evidence="3">CCHC-type domain-containing protein</fullName>
    </recommendedName>
</protein>
<dbReference type="GO" id="GO:0003676">
    <property type="term" value="F:nucleic acid binding"/>
    <property type="evidence" value="ECO:0007669"/>
    <property type="project" value="InterPro"/>
</dbReference>
<dbReference type="Proteomes" id="UP001159428">
    <property type="component" value="Unassembled WGS sequence"/>
</dbReference>
<evidence type="ECO:0000313" key="5">
    <source>
        <dbReference type="Proteomes" id="UP001159428"/>
    </source>
</evidence>
<evidence type="ECO:0000256" key="2">
    <source>
        <dbReference type="SAM" id="MobiDB-lite"/>
    </source>
</evidence>
<feature type="region of interest" description="Disordered" evidence="2">
    <location>
        <begin position="109"/>
        <end position="138"/>
    </location>
</feature>
<evidence type="ECO:0000313" key="4">
    <source>
        <dbReference type="EMBL" id="CAH3124076.1"/>
    </source>
</evidence>
<dbReference type="AlphaFoldDB" id="A0AAU9WS32"/>
<dbReference type="InterPro" id="IPR050951">
    <property type="entry name" value="Retrovirus_Pol_polyprotein"/>
</dbReference>
<dbReference type="PANTHER" id="PTHR37984">
    <property type="entry name" value="PROTEIN CBG26694"/>
    <property type="match status" value="1"/>
</dbReference>
<keyword evidence="1" id="KW-0479">Metal-binding</keyword>
<proteinExistence type="predicted"/>
<organism evidence="4 5">
    <name type="scientific">Pocillopora meandrina</name>
    <dbReference type="NCBI Taxonomy" id="46732"/>
    <lineage>
        <taxon>Eukaryota</taxon>
        <taxon>Metazoa</taxon>
        <taxon>Cnidaria</taxon>
        <taxon>Anthozoa</taxon>
        <taxon>Hexacorallia</taxon>
        <taxon>Scleractinia</taxon>
        <taxon>Astrocoeniina</taxon>
        <taxon>Pocilloporidae</taxon>
        <taxon>Pocillopora</taxon>
    </lineage>
</organism>
<gene>
    <name evidence="4" type="ORF">PMEA_00011710</name>
</gene>
<evidence type="ECO:0000256" key="1">
    <source>
        <dbReference type="PROSITE-ProRule" id="PRU00047"/>
    </source>
</evidence>
<accession>A0AAU9WS32</accession>
<dbReference type="GO" id="GO:0008270">
    <property type="term" value="F:zinc ion binding"/>
    <property type="evidence" value="ECO:0007669"/>
    <property type="project" value="UniProtKB-KW"/>
</dbReference>
<reference evidence="4 5" key="1">
    <citation type="submission" date="2022-05" db="EMBL/GenBank/DDBJ databases">
        <authorList>
            <consortium name="Genoscope - CEA"/>
            <person name="William W."/>
        </authorList>
    </citation>
    <scope>NUCLEOTIDE SEQUENCE [LARGE SCALE GENOMIC DNA]</scope>
</reference>
<keyword evidence="5" id="KW-1185">Reference proteome</keyword>
<feature type="compositionally biased region" description="Basic and acidic residues" evidence="2">
    <location>
        <begin position="122"/>
        <end position="137"/>
    </location>
</feature>
<keyword evidence="1" id="KW-0863">Zinc-finger</keyword>
<name>A0AAU9WS32_9CNID</name>
<keyword evidence="1" id="KW-0862">Zinc</keyword>
<dbReference type="PANTHER" id="PTHR37984:SF5">
    <property type="entry name" value="PROTEIN NYNRIN-LIKE"/>
    <property type="match status" value="1"/>
</dbReference>
<sequence>MLRDRLVCGISNDRIQRRLLGERELTFEKAVEIATATEMASRNVMDLGGRMPSSDNNVNKVDEGIAPPKFQPKQECYRCSGKHDPSSCKYKNEVCYKCPKKGHMAKVCKGKKKPQKQGRHGRQPDGKQRTHFVKESNDQDDVYAMNHLSSDRKKSLKVDLELCGRKNTMEIDTGGSKTILNEATYGR</sequence>
<dbReference type="EMBL" id="CALNXJ010000020">
    <property type="protein sequence ID" value="CAH3124076.1"/>
    <property type="molecule type" value="Genomic_DNA"/>
</dbReference>
<feature type="domain" description="CCHC-type" evidence="3">
    <location>
        <begin position="95"/>
        <end position="109"/>
    </location>
</feature>
<dbReference type="PROSITE" id="PS50158">
    <property type="entry name" value="ZF_CCHC"/>
    <property type="match status" value="1"/>
</dbReference>
<evidence type="ECO:0000259" key="3">
    <source>
        <dbReference type="PROSITE" id="PS50158"/>
    </source>
</evidence>
<comment type="caution">
    <text evidence="4">The sequence shown here is derived from an EMBL/GenBank/DDBJ whole genome shotgun (WGS) entry which is preliminary data.</text>
</comment>
<dbReference type="Gene3D" id="4.10.60.10">
    <property type="entry name" value="Zinc finger, CCHC-type"/>
    <property type="match status" value="1"/>
</dbReference>
<dbReference type="InterPro" id="IPR001878">
    <property type="entry name" value="Znf_CCHC"/>
</dbReference>